<dbReference type="SUPFAM" id="SSF47473">
    <property type="entry name" value="EF-hand"/>
    <property type="match status" value="1"/>
</dbReference>
<dbReference type="InterPro" id="IPR011992">
    <property type="entry name" value="EF-hand-dom_pair"/>
</dbReference>
<organism evidence="3 4">
    <name type="scientific">Marinicauda algicola</name>
    <dbReference type="NCBI Taxonomy" id="2029849"/>
    <lineage>
        <taxon>Bacteria</taxon>
        <taxon>Pseudomonadati</taxon>
        <taxon>Pseudomonadota</taxon>
        <taxon>Alphaproteobacteria</taxon>
        <taxon>Maricaulales</taxon>
        <taxon>Maricaulaceae</taxon>
        <taxon>Marinicauda</taxon>
    </lineage>
</organism>
<keyword evidence="4" id="KW-1185">Reference proteome</keyword>
<proteinExistence type="predicted"/>
<feature type="transmembrane region" description="Helical" evidence="1">
    <location>
        <begin position="41"/>
        <end position="63"/>
    </location>
</feature>
<dbReference type="Proteomes" id="UP000308054">
    <property type="component" value="Unassembled WGS sequence"/>
</dbReference>
<evidence type="ECO:0000313" key="3">
    <source>
        <dbReference type="EMBL" id="TGY89334.1"/>
    </source>
</evidence>
<keyword evidence="1" id="KW-1133">Transmembrane helix</keyword>
<dbReference type="Pfam" id="PF13202">
    <property type="entry name" value="EF-hand_5"/>
    <property type="match status" value="1"/>
</dbReference>
<dbReference type="Gene3D" id="1.10.238.10">
    <property type="entry name" value="EF-hand"/>
    <property type="match status" value="1"/>
</dbReference>
<accession>A0A4S2H1J7</accession>
<dbReference type="EMBL" id="SRXW01000002">
    <property type="protein sequence ID" value="TGY89334.1"/>
    <property type="molecule type" value="Genomic_DNA"/>
</dbReference>
<dbReference type="InterPro" id="IPR018247">
    <property type="entry name" value="EF_Hand_1_Ca_BS"/>
</dbReference>
<sequence length="178" mass="19128">MELEMSLETLARPGAAGNHVAFAYRRAASILEVERASARLAALYTIACLVLGFLTGAALAVPAQAQVELSSARADLDGDGVITCDEAREARQTLLWAQDRNADASLEPAEFRAAAAGEFNWLSARIAFARLDADQDGRITRPELAAAPLVRFDQVDRDADCRLTEAELNAALDGEARR</sequence>
<name>A0A4S2H1J7_9PROT</name>
<dbReference type="PROSITE" id="PS00018">
    <property type="entry name" value="EF_HAND_1"/>
    <property type="match status" value="1"/>
</dbReference>
<protein>
    <recommendedName>
        <fullName evidence="2">EF-hand domain-containing protein</fullName>
    </recommendedName>
</protein>
<keyword evidence="1" id="KW-0472">Membrane</keyword>
<evidence type="ECO:0000259" key="2">
    <source>
        <dbReference type="Pfam" id="PF13202"/>
    </source>
</evidence>
<dbReference type="GO" id="GO:0005509">
    <property type="term" value="F:calcium ion binding"/>
    <property type="evidence" value="ECO:0007669"/>
    <property type="project" value="InterPro"/>
</dbReference>
<evidence type="ECO:0000256" key="1">
    <source>
        <dbReference type="SAM" id="Phobius"/>
    </source>
</evidence>
<comment type="caution">
    <text evidence="3">The sequence shown here is derived from an EMBL/GenBank/DDBJ whole genome shotgun (WGS) entry which is preliminary data.</text>
</comment>
<evidence type="ECO:0000313" key="4">
    <source>
        <dbReference type="Proteomes" id="UP000308054"/>
    </source>
</evidence>
<dbReference type="AlphaFoldDB" id="A0A4S2H1J7"/>
<gene>
    <name evidence="3" type="ORF">E5163_09475</name>
</gene>
<feature type="domain" description="EF-hand" evidence="2">
    <location>
        <begin position="127"/>
        <end position="145"/>
    </location>
</feature>
<dbReference type="InterPro" id="IPR002048">
    <property type="entry name" value="EF_hand_dom"/>
</dbReference>
<reference evidence="3 4" key="1">
    <citation type="journal article" date="2017" name="Int. J. Syst. Evol. Microbiol.">
        <title>Marinicauda algicola sp. nov., isolated from a marine red alga Rhodosorus marinus.</title>
        <authorList>
            <person name="Jeong S.E."/>
            <person name="Jeon S.H."/>
            <person name="Chun B.H."/>
            <person name="Kim D.W."/>
            <person name="Jeon C.O."/>
        </authorList>
    </citation>
    <scope>NUCLEOTIDE SEQUENCE [LARGE SCALE GENOMIC DNA]</scope>
    <source>
        <strain evidence="3 4">JCM 31718</strain>
    </source>
</reference>
<keyword evidence="1" id="KW-0812">Transmembrane</keyword>